<keyword evidence="3" id="KW-1185">Reference proteome</keyword>
<protein>
    <submittedName>
        <fullName evidence="2">Uncharacterized protein</fullName>
    </submittedName>
</protein>
<dbReference type="RefSeq" id="WP_042031434.1">
    <property type="nucleotide sequence ID" value="NZ_CAWMFX010000027.1"/>
</dbReference>
<reference evidence="2 3" key="1">
    <citation type="submission" date="2020-12" db="EMBL/GenBank/DDBJ databases">
        <title>FDA dAtabase for Regulatory Grade micrObial Sequences (FDA-ARGOS): Supporting development and validation of Infectious Disease Dx tests.</title>
        <authorList>
            <person name="Sproer C."/>
            <person name="Gronow S."/>
            <person name="Severitt S."/>
            <person name="Schroder I."/>
            <person name="Tallon L."/>
            <person name="Sadzewicz L."/>
            <person name="Zhao X."/>
            <person name="Boylan J."/>
            <person name="Ott S."/>
            <person name="Bowen H."/>
            <person name="Vavikolanu K."/>
            <person name="Mehta A."/>
            <person name="Aluvathingal J."/>
            <person name="Nadendla S."/>
            <person name="Lowell S."/>
            <person name="Myers T."/>
            <person name="Yan Y."/>
            <person name="Sichtig H."/>
        </authorList>
    </citation>
    <scope>NUCLEOTIDE SEQUENCE [LARGE SCALE GENOMIC DNA]</scope>
    <source>
        <strain evidence="2 3">FDAARGOS_986</strain>
    </source>
</reference>
<feature type="compositionally biased region" description="Basic and acidic residues" evidence="1">
    <location>
        <begin position="23"/>
        <end position="35"/>
    </location>
</feature>
<dbReference type="Proteomes" id="UP000595481">
    <property type="component" value="Chromosome"/>
</dbReference>
<feature type="compositionally biased region" description="Low complexity" evidence="1">
    <location>
        <begin position="40"/>
        <end position="49"/>
    </location>
</feature>
<dbReference type="EMBL" id="CP066092">
    <property type="protein sequence ID" value="QQB19330.1"/>
    <property type="molecule type" value="Genomic_DNA"/>
</dbReference>
<accession>A0A7T4A8M0</accession>
<name>A0A7T4A8M0_AERJA</name>
<gene>
    <name evidence="2" type="ORF">I6H43_17685</name>
</gene>
<evidence type="ECO:0000313" key="2">
    <source>
        <dbReference type="EMBL" id="QQB19330.1"/>
    </source>
</evidence>
<sequence>MNSLLQLLDILTALLGRWLKQERAREAQESYDQNHSDPQGRFAARFGAASGQLPDGAKPTGELPATNSQADMEPRQ</sequence>
<organism evidence="2 3">
    <name type="scientific">Aeromonas jandaei</name>
    <dbReference type="NCBI Taxonomy" id="650"/>
    <lineage>
        <taxon>Bacteria</taxon>
        <taxon>Pseudomonadati</taxon>
        <taxon>Pseudomonadota</taxon>
        <taxon>Gammaproteobacteria</taxon>
        <taxon>Aeromonadales</taxon>
        <taxon>Aeromonadaceae</taxon>
        <taxon>Aeromonas</taxon>
    </lineage>
</organism>
<evidence type="ECO:0000313" key="3">
    <source>
        <dbReference type="Proteomes" id="UP000595481"/>
    </source>
</evidence>
<evidence type="ECO:0000256" key="1">
    <source>
        <dbReference type="SAM" id="MobiDB-lite"/>
    </source>
</evidence>
<feature type="region of interest" description="Disordered" evidence="1">
    <location>
        <begin position="23"/>
        <end position="76"/>
    </location>
</feature>
<dbReference type="GeneID" id="69553146"/>
<proteinExistence type="predicted"/>